<evidence type="ECO:0000259" key="9">
    <source>
        <dbReference type="PROSITE" id="PS51755"/>
    </source>
</evidence>
<evidence type="ECO:0000256" key="1">
    <source>
        <dbReference type="ARBA" id="ARBA00022553"/>
    </source>
</evidence>
<dbReference type="InterPro" id="IPR039420">
    <property type="entry name" value="WalR-like"/>
</dbReference>
<dbReference type="InterPro" id="IPR001789">
    <property type="entry name" value="Sig_transdc_resp-reg_receiver"/>
</dbReference>
<dbReference type="PANTHER" id="PTHR48111">
    <property type="entry name" value="REGULATOR OF RPOS"/>
    <property type="match status" value="1"/>
</dbReference>
<sequence>MRILLLEDDPVLSDIVGDYLADHYETDRAYTADEATALIDAKHYDLFIFDINVPGQNGIALLRSLRELSVTTPAILVTAYEDTARLKAGFEAGAHDYIRKPFALEELRLRIENSKRLFNIEQRQKVKLGDGCVYDPDAKRIETAQGHQSLAPKEAAMLEYFLAHPGRTLSSEELVQNLWAYDQLPSDATLRSHIRRLRELIGGERITTVRGIGYRYE</sequence>
<feature type="modified residue" description="4-aspartylphosphate" evidence="6">
    <location>
        <position position="50"/>
    </location>
</feature>
<dbReference type="CDD" id="cd00383">
    <property type="entry name" value="trans_reg_C"/>
    <property type="match status" value="1"/>
</dbReference>
<dbReference type="PANTHER" id="PTHR48111:SF21">
    <property type="entry name" value="DNA-BINDING DUAL MASTER TRANSCRIPTIONAL REGULATOR RPAA"/>
    <property type="match status" value="1"/>
</dbReference>
<dbReference type="InterPro" id="IPR016032">
    <property type="entry name" value="Sig_transdc_resp-reg_C-effctor"/>
</dbReference>
<dbReference type="Proteomes" id="UP001447842">
    <property type="component" value="Chromosome"/>
</dbReference>
<organism evidence="10 11">
    <name type="scientific">Sulfurimonas diazotrophicus</name>
    <dbReference type="NCBI Taxonomy" id="3131939"/>
    <lineage>
        <taxon>Bacteria</taxon>
        <taxon>Pseudomonadati</taxon>
        <taxon>Campylobacterota</taxon>
        <taxon>Epsilonproteobacteria</taxon>
        <taxon>Campylobacterales</taxon>
        <taxon>Sulfurimonadaceae</taxon>
        <taxon>Sulfurimonas</taxon>
    </lineage>
</organism>
<keyword evidence="1 6" id="KW-0597">Phosphoprotein</keyword>
<keyword evidence="11" id="KW-1185">Reference proteome</keyword>
<dbReference type="PROSITE" id="PS51755">
    <property type="entry name" value="OMPR_PHOB"/>
    <property type="match status" value="1"/>
</dbReference>
<evidence type="ECO:0000313" key="10">
    <source>
        <dbReference type="EMBL" id="XAU15416.1"/>
    </source>
</evidence>
<keyword evidence="2" id="KW-0902">Two-component regulatory system</keyword>
<dbReference type="PROSITE" id="PS50110">
    <property type="entry name" value="RESPONSE_REGULATORY"/>
    <property type="match status" value="1"/>
</dbReference>
<evidence type="ECO:0000259" key="8">
    <source>
        <dbReference type="PROSITE" id="PS50110"/>
    </source>
</evidence>
<evidence type="ECO:0000256" key="5">
    <source>
        <dbReference type="ARBA" id="ARBA00023163"/>
    </source>
</evidence>
<dbReference type="SUPFAM" id="SSF52172">
    <property type="entry name" value="CheY-like"/>
    <property type="match status" value="1"/>
</dbReference>
<dbReference type="SUPFAM" id="SSF46894">
    <property type="entry name" value="C-terminal effector domain of the bipartite response regulators"/>
    <property type="match status" value="1"/>
</dbReference>
<feature type="DNA-binding region" description="OmpR/PhoB-type" evidence="7">
    <location>
        <begin position="123"/>
        <end position="217"/>
    </location>
</feature>
<gene>
    <name evidence="10" type="ORF">WCY31_01645</name>
</gene>
<protein>
    <submittedName>
        <fullName evidence="10">Response regulator transcription factor</fullName>
    </submittedName>
</protein>
<evidence type="ECO:0000256" key="4">
    <source>
        <dbReference type="ARBA" id="ARBA00023125"/>
    </source>
</evidence>
<dbReference type="InterPro" id="IPR001867">
    <property type="entry name" value="OmpR/PhoB-type_DNA-bd"/>
</dbReference>
<feature type="domain" description="OmpR/PhoB-type" evidence="9">
    <location>
        <begin position="123"/>
        <end position="217"/>
    </location>
</feature>
<evidence type="ECO:0000256" key="6">
    <source>
        <dbReference type="PROSITE-ProRule" id="PRU00169"/>
    </source>
</evidence>
<dbReference type="EMBL" id="CP147920">
    <property type="protein sequence ID" value="XAU15416.1"/>
    <property type="molecule type" value="Genomic_DNA"/>
</dbReference>
<dbReference type="Gene3D" id="3.40.50.2300">
    <property type="match status" value="1"/>
</dbReference>
<evidence type="ECO:0000313" key="11">
    <source>
        <dbReference type="Proteomes" id="UP001447842"/>
    </source>
</evidence>
<evidence type="ECO:0000256" key="7">
    <source>
        <dbReference type="PROSITE-ProRule" id="PRU01091"/>
    </source>
</evidence>
<dbReference type="RefSeq" id="WP_345972899.1">
    <property type="nucleotide sequence ID" value="NZ_CP147920.1"/>
</dbReference>
<keyword evidence="4 7" id="KW-0238">DNA-binding</keyword>
<dbReference type="SMART" id="SM00862">
    <property type="entry name" value="Trans_reg_C"/>
    <property type="match status" value="1"/>
</dbReference>
<dbReference type="SMART" id="SM00448">
    <property type="entry name" value="REC"/>
    <property type="match status" value="1"/>
</dbReference>
<dbReference type="Pfam" id="PF00486">
    <property type="entry name" value="Trans_reg_C"/>
    <property type="match status" value="1"/>
</dbReference>
<evidence type="ECO:0000256" key="2">
    <source>
        <dbReference type="ARBA" id="ARBA00023012"/>
    </source>
</evidence>
<feature type="domain" description="Response regulatory" evidence="8">
    <location>
        <begin position="2"/>
        <end position="115"/>
    </location>
</feature>
<name>A0ABZ3HA67_9BACT</name>
<dbReference type="InterPro" id="IPR036388">
    <property type="entry name" value="WH-like_DNA-bd_sf"/>
</dbReference>
<dbReference type="Gene3D" id="1.10.10.10">
    <property type="entry name" value="Winged helix-like DNA-binding domain superfamily/Winged helix DNA-binding domain"/>
    <property type="match status" value="1"/>
</dbReference>
<dbReference type="InterPro" id="IPR011006">
    <property type="entry name" value="CheY-like_superfamily"/>
</dbReference>
<keyword evidence="3" id="KW-0805">Transcription regulation</keyword>
<evidence type="ECO:0000256" key="3">
    <source>
        <dbReference type="ARBA" id="ARBA00023015"/>
    </source>
</evidence>
<reference evidence="10 11" key="1">
    <citation type="submission" date="2024-03" db="EMBL/GenBank/DDBJ databases">
        <title>Sulfurimonas sp. HSL3-1.</title>
        <authorList>
            <person name="Wang S."/>
        </authorList>
    </citation>
    <scope>NUCLEOTIDE SEQUENCE [LARGE SCALE GENOMIC DNA]</scope>
    <source>
        <strain evidence="10 11">HSL3-1</strain>
    </source>
</reference>
<proteinExistence type="predicted"/>
<keyword evidence="5" id="KW-0804">Transcription</keyword>
<accession>A0ABZ3HA67</accession>
<dbReference type="Pfam" id="PF00072">
    <property type="entry name" value="Response_reg"/>
    <property type="match status" value="1"/>
</dbReference>